<protein>
    <recommendedName>
        <fullName evidence="1">Acetyl-CoA hydrolase/transferase C-terminal domain-containing protein</fullName>
    </recommendedName>
</protein>
<dbReference type="Pfam" id="PF13336">
    <property type="entry name" value="AcetylCoA_hyd_C"/>
    <property type="match status" value="1"/>
</dbReference>
<dbReference type="InterPro" id="IPR026888">
    <property type="entry name" value="AcetylCoA_hyd_C"/>
</dbReference>
<sequence>MAAVTYDDPSTIVDAILDELGTEIVVGTPLGIGKPNRILNELVERALADPDIDLSIWTALTLSKPEPGSELERRLLEPISERLFEGYQNLRYAELLDEEALPENIDVHQFYFPPGRHMDNPTAQQAHHSVNFTHALRAFREAEPNLLLQLIGVGERDGERMYNLGSNTDLSLDLIESMRAARESGRETMIAGELTREMPFMYGDAPVPTDTFDAVLDSEVETALFGPPNEAVSYADQAIGLRVSTLLRDGGTLQIGIGALGDAVGWATQLRHTRTDTYREIIAALGTTEAESNLIDRLGGLGPFEEGLYGATEMFVQAFLELFEAGVLSREVYDDLTIQRLVDEGVFDDGITIEALDRLLSEGAISAELDAGAVEQLKQWGVFAEEVSYEEGQLRIGGEAIPANLGSPQARAAISDHALGESLSGGRVLHGGFFMGSPQFYEQLRALDPERRRKLAMTSVQFTNALYGPQELKRRQRRHARFVNTGMKATATGGIASDGTADGRVVSGVGGQFNFVNQAHELDGGRSIIMIRAVRPADGRPESNIVWNYGHITIPRHLRDIVVTEYGIADLRGKSDAEVIAEMIGVADSRFQDDLISQAKAAGKLPAAWELPDHARHNYPGTVESTLEPYREQGVLPRYPYGSDLTAEERTLAQALQGLQARLDDEGLPDLSLAGLGRALFAPSGAEPYLERMDLASPSTPMEFVYKRLVVLALAEEGRI</sequence>
<comment type="caution">
    <text evidence="2">The sequence shown here is derived from an EMBL/GenBank/DDBJ whole genome shotgun (WGS) entry which is preliminary data.</text>
</comment>
<dbReference type="Gene3D" id="3.40.1080.10">
    <property type="entry name" value="Glutaconate Coenzyme A-transferase"/>
    <property type="match status" value="1"/>
</dbReference>
<dbReference type="PANTHER" id="PTHR21432">
    <property type="entry name" value="ACETYL-COA HYDROLASE-RELATED"/>
    <property type="match status" value="1"/>
</dbReference>
<name>A0A6B0T3X2_9EURY</name>
<evidence type="ECO:0000259" key="1">
    <source>
        <dbReference type="Pfam" id="PF13336"/>
    </source>
</evidence>
<gene>
    <name evidence="2" type="ORF">GRX03_14365</name>
</gene>
<accession>A0A6B0T3X2</accession>
<evidence type="ECO:0000313" key="3">
    <source>
        <dbReference type="Proteomes" id="UP000466535"/>
    </source>
</evidence>
<proteinExistence type="predicted"/>
<reference evidence="2 3" key="1">
    <citation type="submission" date="2019-12" db="EMBL/GenBank/DDBJ databases">
        <title>Isolation and characterization of three novel carbon monoxide-oxidizing members of Halobacteria from salione crusts and soils.</title>
        <authorList>
            <person name="Myers M.R."/>
            <person name="King G.M."/>
        </authorList>
    </citation>
    <scope>NUCLEOTIDE SEQUENCE [LARGE SCALE GENOMIC DNA]</scope>
    <source>
        <strain evidence="2 3">WSH3</strain>
    </source>
</reference>
<dbReference type="SUPFAM" id="SSF100950">
    <property type="entry name" value="NagB/RpiA/CoA transferase-like"/>
    <property type="match status" value="1"/>
</dbReference>
<dbReference type="EMBL" id="WUUT01000006">
    <property type="protein sequence ID" value="MXR52784.1"/>
    <property type="molecule type" value="Genomic_DNA"/>
</dbReference>
<dbReference type="InterPro" id="IPR038460">
    <property type="entry name" value="AcetylCoA_hyd_C_sf"/>
</dbReference>
<dbReference type="Gene3D" id="3.30.750.70">
    <property type="entry name" value="4-hydroxybutyrate coenzyme like domains"/>
    <property type="match status" value="1"/>
</dbReference>
<dbReference type="GO" id="GO:0008775">
    <property type="term" value="F:acetate CoA-transferase activity"/>
    <property type="evidence" value="ECO:0007669"/>
    <property type="project" value="InterPro"/>
</dbReference>
<keyword evidence="3" id="KW-1185">Reference proteome</keyword>
<feature type="domain" description="Acetyl-CoA hydrolase/transferase C-terminal" evidence="1">
    <location>
        <begin position="436"/>
        <end position="599"/>
    </location>
</feature>
<dbReference type="RefSeq" id="WP_159764921.1">
    <property type="nucleotide sequence ID" value="NZ_WUUT01000006.1"/>
</dbReference>
<dbReference type="GO" id="GO:0006083">
    <property type="term" value="P:acetate metabolic process"/>
    <property type="evidence" value="ECO:0007669"/>
    <property type="project" value="InterPro"/>
</dbReference>
<dbReference type="InterPro" id="IPR037171">
    <property type="entry name" value="NagB/RpiA_transferase-like"/>
</dbReference>
<dbReference type="PANTHER" id="PTHR21432:SF20">
    <property type="entry name" value="ACETYL-COA HYDROLASE"/>
    <property type="match status" value="1"/>
</dbReference>
<dbReference type="Proteomes" id="UP000466535">
    <property type="component" value="Unassembled WGS sequence"/>
</dbReference>
<organism evidence="2 3">
    <name type="scientific">Halovenus carboxidivorans</name>
    <dbReference type="NCBI Taxonomy" id="2692199"/>
    <lineage>
        <taxon>Archaea</taxon>
        <taxon>Methanobacteriati</taxon>
        <taxon>Methanobacteriota</taxon>
        <taxon>Stenosarchaea group</taxon>
        <taxon>Halobacteria</taxon>
        <taxon>Halobacteriales</taxon>
        <taxon>Haloarculaceae</taxon>
        <taxon>Halovenus</taxon>
    </lineage>
</organism>
<dbReference type="AlphaFoldDB" id="A0A6B0T3X2"/>
<dbReference type="OrthoDB" id="147145at2157"/>
<dbReference type="Gene3D" id="3.40.1080.20">
    <property type="entry name" value="Acetyl-CoA hydrolase/transferase C-terminal domain"/>
    <property type="match status" value="1"/>
</dbReference>
<evidence type="ECO:0000313" key="2">
    <source>
        <dbReference type="EMBL" id="MXR52784.1"/>
    </source>
</evidence>
<dbReference type="InterPro" id="IPR046433">
    <property type="entry name" value="ActCoA_hydro"/>
</dbReference>